<feature type="region of interest" description="Disordered" evidence="2">
    <location>
        <begin position="180"/>
        <end position="251"/>
    </location>
</feature>
<dbReference type="eggNOG" id="ENOG502QWA7">
    <property type="taxonomic scope" value="Eukaryota"/>
</dbReference>
<dbReference type="SUPFAM" id="SSF54928">
    <property type="entry name" value="RNA-binding domain, RBD"/>
    <property type="match status" value="1"/>
</dbReference>
<organism evidence="4 6">
    <name type="scientific">Pichia sorbitophila (strain ATCC MYA-4447 / BCRC 22081 / CBS 7064 / NBRC 10061 / NRRL Y-12695)</name>
    <name type="common">Hybrid yeast</name>
    <dbReference type="NCBI Taxonomy" id="559304"/>
    <lineage>
        <taxon>Eukaryota</taxon>
        <taxon>Fungi</taxon>
        <taxon>Dikarya</taxon>
        <taxon>Ascomycota</taxon>
        <taxon>Saccharomycotina</taxon>
        <taxon>Pichiomycetes</taxon>
        <taxon>Debaryomycetaceae</taxon>
        <taxon>Millerozyma</taxon>
    </lineage>
</organism>
<feature type="compositionally biased region" description="Basic and acidic residues" evidence="2">
    <location>
        <begin position="542"/>
        <end position="552"/>
    </location>
</feature>
<feature type="compositionally biased region" description="Basic and acidic residues" evidence="2">
    <location>
        <begin position="468"/>
        <end position="484"/>
    </location>
</feature>
<reference evidence="4" key="1">
    <citation type="submission" date="2011-10" db="EMBL/GenBank/DDBJ databases">
        <authorList>
            <person name="Genoscope - CEA"/>
        </authorList>
    </citation>
    <scope>NUCLEOTIDE SEQUENCE</scope>
    <source>
        <strain evidence="4">CBS 7064</strain>
    </source>
</reference>
<feature type="compositionally biased region" description="Basic and acidic residues" evidence="2">
    <location>
        <begin position="662"/>
        <end position="679"/>
    </location>
</feature>
<dbReference type="GO" id="GO:0003723">
    <property type="term" value="F:RNA binding"/>
    <property type="evidence" value="ECO:0007669"/>
    <property type="project" value="UniProtKB-UniRule"/>
</dbReference>
<feature type="domain" description="RRM" evidence="3">
    <location>
        <begin position="69"/>
        <end position="153"/>
    </location>
</feature>
<proteinExistence type="predicted"/>
<dbReference type="Proteomes" id="UP000005222">
    <property type="component" value="Chromosome B"/>
</dbReference>
<gene>
    <name evidence="4" type="primary">Piso0_000448</name>
    <name evidence="4" type="ORF">GNLVRS01_PISO0A09570g</name>
    <name evidence="5" type="ORF">GNLVRS01_PISO0B09637g</name>
</gene>
<dbReference type="OMA" id="DERACGL"/>
<feature type="compositionally biased region" description="Polar residues" evidence="2">
    <location>
        <begin position="445"/>
        <end position="456"/>
    </location>
</feature>
<feature type="compositionally biased region" description="Polar residues" evidence="2">
    <location>
        <begin position="420"/>
        <end position="432"/>
    </location>
</feature>
<keyword evidence="6" id="KW-1185">Reference proteome</keyword>
<dbReference type="Proteomes" id="UP000005222">
    <property type="component" value="Chromosome A"/>
</dbReference>
<dbReference type="InParanoid" id="G8YVG6"/>
<evidence type="ECO:0000313" key="5">
    <source>
        <dbReference type="EMBL" id="CCE73410.1"/>
    </source>
</evidence>
<feature type="compositionally biased region" description="Basic and acidic residues" evidence="2">
    <location>
        <begin position="277"/>
        <end position="291"/>
    </location>
</feature>
<feature type="region of interest" description="Disordered" evidence="2">
    <location>
        <begin position="273"/>
        <end position="771"/>
    </location>
</feature>
<feature type="compositionally biased region" description="Polar residues" evidence="2">
    <location>
        <begin position="485"/>
        <end position="506"/>
    </location>
</feature>
<dbReference type="AlphaFoldDB" id="G8YVG6"/>
<dbReference type="STRING" id="559304.G8YVG6"/>
<evidence type="ECO:0000313" key="6">
    <source>
        <dbReference type="Proteomes" id="UP000005222"/>
    </source>
</evidence>
<dbReference type="OrthoDB" id="48651at2759"/>
<name>G8YVG6_PICSO</name>
<protein>
    <submittedName>
        <fullName evidence="4">Piso0_000448 protein</fullName>
    </submittedName>
</protein>
<dbReference type="EMBL" id="FO082058">
    <property type="protein sequence ID" value="CCE73410.1"/>
    <property type="molecule type" value="Genomic_DNA"/>
</dbReference>
<reference evidence="6" key="2">
    <citation type="journal article" date="2012" name="G3 (Bethesda)">
        <title>Pichia sorbitophila, an interspecies yeast hybrid reveals early steps of genome resolution following polyploidization.</title>
        <authorList>
            <person name="Leh Louis V."/>
            <person name="Despons L."/>
            <person name="Friedrich A."/>
            <person name="Martin T."/>
            <person name="Durrens P."/>
            <person name="Casaregola S."/>
            <person name="Neuveglise C."/>
            <person name="Fairhead C."/>
            <person name="Marck C."/>
            <person name="Cruz J.A."/>
            <person name="Straub M.L."/>
            <person name="Kugler V."/>
            <person name="Sacerdot C."/>
            <person name="Uzunov Z."/>
            <person name="Thierry A."/>
            <person name="Weiss S."/>
            <person name="Bleykasten C."/>
            <person name="De Montigny J."/>
            <person name="Jacques N."/>
            <person name="Jung P."/>
            <person name="Lemaire M."/>
            <person name="Mallet S."/>
            <person name="Morel G."/>
            <person name="Richard G.F."/>
            <person name="Sarkar A."/>
            <person name="Savel G."/>
            <person name="Schacherer J."/>
            <person name="Seret M.L."/>
            <person name="Talla E."/>
            <person name="Samson G."/>
            <person name="Jubin C."/>
            <person name="Poulain J."/>
            <person name="Vacherie B."/>
            <person name="Barbe V."/>
            <person name="Pelletier E."/>
            <person name="Sherman D.J."/>
            <person name="Westhof E."/>
            <person name="Weissenbach J."/>
            <person name="Baret P.V."/>
            <person name="Wincker P."/>
            <person name="Gaillardin C."/>
            <person name="Dujon B."/>
            <person name="Souciet J.L."/>
        </authorList>
    </citation>
    <scope>NUCLEOTIDE SEQUENCE [LARGE SCALE GENOMIC DNA]</scope>
    <source>
        <strain evidence="6">ATCC MYA-4447 / BCRC 22081 / CBS 7064 / NBRC 10061 / NRRL Y-12695</strain>
    </source>
</reference>
<feature type="compositionally biased region" description="Basic and acidic residues" evidence="2">
    <location>
        <begin position="559"/>
        <end position="587"/>
    </location>
</feature>
<dbReference type="EMBL" id="FO082059">
    <property type="protein sequence ID" value="CCE72849.1"/>
    <property type="molecule type" value="Genomic_DNA"/>
</dbReference>
<dbReference type="InterPro" id="IPR000504">
    <property type="entry name" value="RRM_dom"/>
</dbReference>
<evidence type="ECO:0000259" key="3">
    <source>
        <dbReference type="PROSITE" id="PS50102"/>
    </source>
</evidence>
<dbReference type="InterPro" id="IPR035979">
    <property type="entry name" value="RBD_domain_sf"/>
</dbReference>
<feature type="compositionally biased region" description="Basic and acidic residues" evidence="2">
    <location>
        <begin position="756"/>
        <end position="771"/>
    </location>
</feature>
<accession>G8YVG6</accession>
<feature type="compositionally biased region" description="Polar residues" evidence="2">
    <location>
        <begin position="382"/>
        <end position="395"/>
    </location>
</feature>
<sequence length="771" mass="85977">MAPQKKMTLQEFFSDKSLGGSWADDDIDIASISVPIEKQKHYSGGRDPFGAHGGRGGPSADVYDGGPPYIVKLTNLPVTCNDLFIEDLFRSRYMSFVKFKILIDPSTDVFETHIIRKIAFVELMSSQDMNKALKWQDLYYKASKRVIVEYAEFDDFQHSIAFNQEHEAELKQLMEDFLSGKSVPQPDRSRNQQGSFSPPKRQERLHNFPDNTFSRRAGSKFGDSHPSNDPDSRTPPLRKPNKSNPFGGAKPVDVVAKSHELDDKLVAINHTTIKTVGSEEHDSNRPEEGHSSRKPAASKPHGRRLSDEGAKDRIAHHQKRGELRDIKGDARSAKDSGRRLRHEEKARTEDSTEQAKDDENARQSPGPSLAELLSYKKGNASDPVSSRRSKTSNVSAKRENVKPVILKKKTNDAAVISPPTVANDSTKQLGQESSHETSNKEVEGISNQTANISLSDGNKAEESTNQEKTQHEKDSPSNLDEKNNNMEVSEQKSVNGDASLTQSKTAQDPYRSSDRPNFKQYFAELDRKQSILKEKSHRGGKSHYDENTEHASGRRRFSNSKDREHFDVRGNERNSGEAHAYHNDRSTRGNKFGRGGGTGERRYSNRGKSPFRGHTGSRSYVDSNEPGKEHKRRSSFKGGNQENVSSREDSKNVDHQVSQQTDGEKAFESTVSREEDKNKSKQNTTEEADSANHAPHTVEQNSEDTHGPSGRGRRGRGGSRGSNRNGRGGSSRGSSRGSTRGFGRGAPRGGRSKTRGHFESEYPKERENHVE</sequence>
<dbReference type="HOGENOM" id="CLU_362506_0_0_1"/>
<keyword evidence="1" id="KW-0694">RNA-binding</keyword>
<feature type="compositionally biased region" description="Basic and acidic residues" evidence="2">
    <location>
        <begin position="645"/>
        <end position="654"/>
    </location>
</feature>
<feature type="compositionally biased region" description="Basic and acidic residues" evidence="2">
    <location>
        <begin position="222"/>
        <end position="232"/>
    </location>
</feature>
<evidence type="ECO:0000256" key="2">
    <source>
        <dbReference type="SAM" id="MobiDB-lite"/>
    </source>
</evidence>
<feature type="compositionally biased region" description="Basic and acidic residues" evidence="2">
    <location>
        <begin position="304"/>
        <end position="361"/>
    </location>
</feature>
<feature type="compositionally biased region" description="Basic and acidic residues" evidence="2">
    <location>
        <begin position="524"/>
        <end position="534"/>
    </location>
</feature>
<feature type="compositionally biased region" description="Basic and acidic residues" evidence="2">
    <location>
        <begin position="433"/>
        <end position="443"/>
    </location>
</feature>
<dbReference type="PROSITE" id="PS50102">
    <property type="entry name" value="RRM"/>
    <property type="match status" value="1"/>
</dbReference>
<evidence type="ECO:0000256" key="1">
    <source>
        <dbReference type="PROSITE-ProRule" id="PRU00176"/>
    </source>
</evidence>
<evidence type="ECO:0000313" key="4">
    <source>
        <dbReference type="EMBL" id="CCE72849.1"/>
    </source>
</evidence>